<dbReference type="GO" id="GO:0051287">
    <property type="term" value="F:NAD binding"/>
    <property type="evidence" value="ECO:0007669"/>
    <property type="project" value="InterPro"/>
</dbReference>
<dbReference type="EMBL" id="CP016540">
    <property type="protein sequence ID" value="ANU26015.1"/>
    <property type="molecule type" value="Genomic_DNA"/>
</dbReference>
<dbReference type="OrthoDB" id="9805416at2"/>
<evidence type="ECO:0000256" key="2">
    <source>
        <dbReference type="ARBA" id="ARBA00023027"/>
    </source>
</evidence>
<dbReference type="RefSeq" id="WP_049694228.1">
    <property type="nucleotide sequence ID" value="NZ_CP016540.2"/>
</dbReference>
<dbReference type="Gene3D" id="3.40.50.720">
    <property type="entry name" value="NAD(P)-binding Rossmann-like Domain"/>
    <property type="match status" value="2"/>
</dbReference>
<dbReference type="Pfam" id="PF02826">
    <property type="entry name" value="2-Hacid_dh_C"/>
    <property type="match status" value="1"/>
</dbReference>
<keyword evidence="2" id="KW-0520">NAD</keyword>
<dbReference type="InterPro" id="IPR036291">
    <property type="entry name" value="NAD(P)-bd_dom_sf"/>
</dbReference>
<dbReference type="SUPFAM" id="SSF51735">
    <property type="entry name" value="NAD(P)-binding Rossmann-fold domains"/>
    <property type="match status" value="1"/>
</dbReference>
<evidence type="ECO:0000313" key="5">
    <source>
        <dbReference type="Proteomes" id="UP000053354"/>
    </source>
</evidence>
<sequence>MEILFTFVPREDQQERVKKAFPEVEFYFLDRDKTRLSSANIIVTYGEDLTAEDIKSAEKVEWIMVASAGIEKLPHKAIEKRGITVSNVKGIHKTPMAESVLAHLLALKRTLPEIYQNQQKHLWNKKMSSSELNGTTALILGPGAIGSEIGRLLQAFGVNTIGCNRSGNQAPNMDEMISLDKILDKLPLADYVISVLPSTQETQQLLGKEHFNAMKQTAIFMNFGRGDLFAETVLLKALQQKEIAFAVLDVFEQEPLPEDHVFWSMNRVVVSPHISSKSGKYVDRTLDIFIPNLKKWLADRSVPTNLVDMEKGY</sequence>
<gene>
    <name evidence="4" type="ORF">I858_003070</name>
</gene>
<reference evidence="4" key="1">
    <citation type="submission" date="2016-10" db="EMBL/GenBank/DDBJ databases">
        <authorList>
            <person name="See-Too W.S."/>
        </authorList>
    </citation>
    <scope>NUCLEOTIDE SEQUENCE</scope>
    <source>
        <strain evidence="4">L10.15</strain>
    </source>
</reference>
<keyword evidence="1" id="KW-0560">Oxidoreductase</keyword>
<proteinExistence type="predicted"/>
<dbReference type="GO" id="GO:0016616">
    <property type="term" value="F:oxidoreductase activity, acting on the CH-OH group of donors, NAD or NADP as acceptor"/>
    <property type="evidence" value="ECO:0007669"/>
    <property type="project" value="InterPro"/>
</dbReference>
<keyword evidence="5" id="KW-1185">Reference proteome</keyword>
<evidence type="ECO:0000313" key="4">
    <source>
        <dbReference type="EMBL" id="ANU26015.1"/>
    </source>
</evidence>
<dbReference type="InterPro" id="IPR006140">
    <property type="entry name" value="D-isomer_DH_NAD-bd"/>
</dbReference>
<dbReference type="PANTHER" id="PTHR43333:SF1">
    <property type="entry name" value="D-ISOMER SPECIFIC 2-HYDROXYACID DEHYDROGENASE NAD-BINDING DOMAIN-CONTAINING PROTEIN"/>
    <property type="match status" value="1"/>
</dbReference>
<accession>A0A1B1RYJ2</accession>
<protein>
    <submittedName>
        <fullName evidence="4">D-2-hydroxyacid dehydrogenase</fullName>
    </submittedName>
</protein>
<dbReference type="PANTHER" id="PTHR43333">
    <property type="entry name" value="2-HACID_DH_C DOMAIN-CONTAINING PROTEIN"/>
    <property type="match status" value="1"/>
</dbReference>
<organism evidence="4 5">
    <name type="scientific">Planococcus versutus</name>
    <dbReference type="NCBI Taxonomy" id="1302659"/>
    <lineage>
        <taxon>Bacteria</taxon>
        <taxon>Bacillati</taxon>
        <taxon>Bacillota</taxon>
        <taxon>Bacilli</taxon>
        <taxon>Bacillales</taxon>
        <taxon>Caryophanaceae</taxon>
        <taxon>Planococcus</taxon>
    </lineage>
</organism>
<dbReference type="STRING" id="1302659.I858_003070"/>
<dbReference type="CDD" id="cd05300">
    <property type="entry name" value="2-Hacid_dh_1"/>
    <property type="match status" value="1"/>
</dbReference>
<feature type="domain" description="D-isomer specific 2-hydroxyacid dehydrogenase NAD-binding" evidence="3">
    <location>
        <begin position="101"/>
        <end position="275"/>
    </location>
</feature>
<evidence type="ECO:0000256" key="1">
    <source>
        <dbReference type="ARBA" id="ARBA00023002"/>
    </source>
</evidence>
<dbReference type="Proteomes" id="UP000053354">
    <property type="component" value="Chromosome"/>
</dbReference>
<evidence type="ECO:0000259" key="3">
    <source>
        <dbReference type="Pfam" id="PF02826"/>
    </source>
</evidence>
<dbReference type="AlphaFoldDB" id="A0A1B1RYJ2"/>
<name>A0A1B1RYJ2_9BACL</name>
<dbReference type="SUPFAM" id="SSF52283">
    <property type="entry name" value="Formate/glycerate dehydrogenase catalytic domain-like"/>
    <property type="match status" value="1"/>
</dbReference>
<dbReference type="KEGG" id="pll:I858_003070"/>